<comment type="similarity">
    <text evidence="1">Belongs to the glycosyltransferase 20 family.</text>
</comment>
<evidence type="ECO:0000256" key="1">
    <source>
        <dbReference type="ARBA" id="ARBA00008799"/>
    </source>
</evidence>
<dbReference type="Gene3D" id="3.40.50.2000">
    <property type="entry name" value="Glycogen Phosphorylase B"/>
    <property type="match status" value="2"/>
</dbReference>
<dbReference type="Pfam" id="PF00982">
    <property type="entry name" value="Glyco_transf_20"/>
    <property type="match status" value="1"/>
</dbReference>
<dbReference type="CDD" id="cd03788">
    <property type="entry name" value="GT20_TPS"/>
    <property type="match status" value="1"/>
</dbReference>
<dbReference type="SUPFAM" id="SSF53756">
    <property type="entry name" value="UDP-Glycosyltransferase/glycogen phosphorylase"/>
    <property type="match status" value="1"/>
</dbReference>
<protein>
    <submittedName>
        <fullName evidence="2">Trehalose-6-phosphate synthase</fullName>
    </submittedName>
</protein>
<dbReference type="PANTHER" id="PTHR10788">
    <property type="entry name" value="TREHALOSE-6-PHOSPHATE SYNTHASE"/>
    <property type="match status" value="1"/>
</dbReference>
<reference evidence="2 3" key="1">
    <citation type="submission" date="2022-01" db="EMBL/GenBank/DDBJ databases">
        <title>Dethiosulfovibrio faecalis sp. nov., a novel proteolytic, non-sulfur-reducing bacterium isolated from a marine aquaculture solid waste bioreactor.</title>
        <authorList>
            <person name="Grabowski S."/>
            <person name="Apolinario E."/>
            <person name="Schneider N."/>
            <person name="Marshall C.W."/>
            <person name="Sowers K.R."/>
        </authorList>
    </citation>
    <scope>NUCLEOTIDE SEQUENCE [LARGE SCALE GENOMIC DNA]</scope>
    <source>
        <strain evidence="2 3">DSM 12537</strain>
    </source>
</reference>
<evidence type="ECO:0000313" key="2">
    <source>
        <dbReference type="EMBL" id="MCF4141284.1"/>
    </source>
</evidence>
<organism evidence="2 3">
    <name type="scientific">Dethiosulfovibrio marinus</name>
    <dbReference type="NCBI Taxonomy" id="133532"/>
    <lineage>
        <taxon>Bacteria</taxon>
        <taxon>Thermotogati</taxon>
        <taxon>Synergistota</taxon>
        <taxon>Synergistia</taxon>
        <taxon>Synergistales</taxon>
        <taxon>Dethiosulfovibrionaceae</taxon>
        <taxon>Dethiosulfovibrio</taxon>
    </lineage>
</organism>
<accession>A0ABS9EJA8</accession>
<keyword evidence="3" id="KW-1185">Reference proteome</keyword>
<proteinExistence type="inferred from homology"/>
<dbReference type="InterPro" id="IPR001830">
    <property type="entry name" value="Glyco_trans_20"/>
</dbReference>
<dbReference type="EMBL" id="JAKGUD010000001">
    <property type="protein sequence ID" value="MCF4141284.1"/>
    <property type="molecule type" value="Genomic_DNA"/>
</dbReference>
<evidence type="ECO:0000313" key="3">
    <source>
        <dbReference type="Proteomes" id="UP001200430"/>
    </source>
</evidence>
<dbReference type="PANTHER" id="PTHR10788:SF106">
    <property type="entry name" value="BCDNA.GH08860"/>
    <property type="match status" value="1"/>
</dbReference>
<name>A0ABS9EJA8_9BACT</name>
<dbReference type="RefSeq" id="WP_236097613.1">
    <property type="nucleotide sequence ID" value="NZ_JAKGUD010000001.1"/>
</dbReference>
<dbReference type="Proteomes" id="UP001200430">
    <property type="component" value="Unassembled WGS sequence"/>
</dbReference>
<gene>
    <name evidence="2" type="ORF">L2W38_00425</name>
</gene>
<comment type="caution">
    <text evidence="2">The sequence shown here is derived from an EMBL/GenBank/DDBJ whole genome shotgun (WGS) entry which is preliminary data.</text>
</comment>
<sequence length="498" mass="57553">MDIEGKNRRLVVVSNRLPVKLNHSKGVWEGKPGSGGLVTALSPLLRHRGGLWVGWPGNREPAPLGAIRNLLGPLSEEWGFRLTPVILSEKDVDSHYYGFSNAILWPLFHGLQSRCCFENRFYRSFISVNDKFAKVLAKHTAPNDFIWIHDYQLIPLGDRLSRLGLNRSTGFFLHIPFPSPDIFFKLPWREEILSAMMSYRLIGFQTPRDRRHFSECLRQLDRSTKQRGHGRIVELHSMGKRVLTGALPIGIDFREFSDMSKGPESVERMGHLKKELGNRFLFLGVDRLDYTKGLPNKLRAFELMLRRTPSLREKVVLYQIVIPSREEISEYKELKTEIELLVSRINGEFATLDWTPVVYRYRPMERNDLVSLYSASDAIVVTSVQDGMNLVCKEYCASHWDNRGTVILSEFAGAARQFKDGALLINPYSDEQTADAMERAFSMDENEKRHRMSKLRRIVKRQDIFWWTDKFLKASYGTGLKDWPYRELPSITGIQQRN</sequence>